<dbReference type="InterPro" id="IPR003660">
    <property type="entry name" value="HAMP_dom"/>
</dbReference>
<proteinExistence type="predicted"/>
<gene>
    <name evidence="14" type="ORF">GPX89_18125</name>
</gene>
<dbReference type="SMART" id="SM00388">
    <property type="entry name" value="HisKA"/>
    <property type="match status" value="1"/>
</dbReference>
<dbReference type="SUPFAM" id="SSF47384">
    <property type="entry name" value="Homodimeric domain of signal transducing histidine kinase"/>
    <property type="match status" value="1"/>
</dbReference>
<dbReference type="Pfam" id="PF00512">
    <property type="entry name" value="HisKA"/>
    <property type="match status" value="1"/>
</dbReference>
<dbReference type="Proteomes" id="UP000466794">
    <property type="component" value="Unassembled WGS sequence"/>
</dbReference>
<dbReference type="InterPro" id="IPR036097">
    <property type="entry name" value="HisK_dim/P_sf"/>
</dbReference>
<dbReference type="GO" id="GO:0000155">
    <property type="term" value="F:phosphorelay sensor kinase activity"/>
    <property type="evidence" value="ECO:0007669"/>
    <property type="project" value="InterPro"/>
</dbReference>
<dbReference type="Gene3D" id="3.30.565.10">
    <property type="entry name" value="Histidine kinase-like ATPase, C-terminal domain"/>
    <property type="match status" value="1"/>
</dbReference>
<keyword evidence="7" id="KW-0418">Kinase</keyword>
<evidence type="ECO:0000256" key="3">
    <source>
        <dbReference type="ARBA" id="ARBA00012438"/>
    </source>
</evidence>
<accession>A0A7K1UXV7</accession>
<evidence type="ECO:0000256" key="4">
    <source>
        <dbReference type="ARBA" id="ARBA00022553"/>
    </source>
</evidence>
<evidence type="ECO:0000256" key="9">
    <source>
        <dbReference type="ARBA" id="ARBA00023012"/>
    </source>
</evidence>
<evidence type="ECO:0000256" key="5">
    <source>
        <dbReference type="ARBA" id="ARBA00022679"/>
    </source>
</evidence>
<dbReference type="InterPro" id="IPR003661">
    <property type="entry name" value="HisK_dim/P_dom"/>
</dbReference>
<name>A0A7K1UXV7_9NOCA</name>
<dbReference type="EC" id="2.7.13.3" evidence="3"/>
<dbReference type="CDD" id="cd00075">
    <property type="entry name" value="HATPase"/>
    <property type="match status" value="1"/>
</dbReference>
<dbReference type="RefSeq" id="WP_157388752.1">
    <property type="nucleotide sequence ID" value="NZ_WRPP01000003.1"/>
</dbReference>
<dbReference type="EMBL" id="WRPP01000003">
    <property type="protein sequence ID" value="MVU79155.1"/>
    <property type="molecule type" value="Genomic_DNA"/>
</dbReference>
<dbReference type="PANTHER" id="PTHR45436">
    <property type="entry name" value="SENSOR HISTIDINE KINASE YKOH"/>
    <property type="match status" value="1"/>
</dbReference>
<dbReference type="SMART" id="SM00304">
    <property type="entry name" value="HAMP"/>
    <property type="match status" value="1"/>
</dbReference>
<keyword evidence="9" id="KW-0902">Two-component regulatory system</keyword>
<evidence type="ECO:0000256" key="10">
    <source>
        <dbReference type="ARBA" id="ARBA00023136"/>
    </source>
</evidence>
<keyword evidence="8 11" id="KW-1133">Transmembrane helix</keyword>
<evidence type="ECO:0000256" key="8">
    <source>
        <dbReference type="ARBA" id="ARBA00022989"/>
    </source>
</evidence>
<evidence type="ECO:0000256" key="11">
    <source>
        <dbReference type="SAM" id="Phobius"/>
    </source>
</evidence>
<dbReference type="SMART" id="SM00387">
    <property type="entry name" value="HATPase_c"/>
    <property type="match status" value="1"/>
</dbReference>
<dbReference type="PROSITE" id="PS50885">
    <property type="entry name" value="HAMP"/>
    <property type="match status" value="1"/>
</dbReference>
<comment type="subcellular location">
    <subcellularLocation>
        <location evidence="2">Cell membrane</location>
    </subcellularLocation>
</comment>
<organism evidence="14 15">
    <name type="scientific">Nocardia terrae</name>
    <dbReference type="NCBI Taxonomy" id="2675851"/>
    <lineage>
        <taxon>Bacteria</taxon>
        <taxon>Bacillati</taxon>
        <taxon>Actinomycetota</taxon>
        <taxon>Actinomycetes</taxon>
        <taxon>Mycobacteriales</taxon>
        <taxon>Nocardiaceae</taxon>
        <taxon>Nocardia</taxon>
    </lineage>
</organism>
<feature type="domain" description="HAMP" evidence="13">
    <location>
        <begin position="179"/>
        <end position="234"/>
    </location>
</feature>
<sequence length="470" mass="50262">MSWAAGALTRSGGSAGRRWSYTLRARVAAAAALGATIIVAILSWITIYAIGRSNLAQADQQLSMVSRLVLIEPVFAVNVVDILAPNKEMVLTVRTADGSLTSTPVRLPPMPVGNATVTVDGNTYRVLTTTEKQPAGQVVSLGIPTNQTEKTIHDQRQWVYLAAALAVTASAGLGWLLGGRAVRPIVQLTKEVDRRRPTGGPSTPLPVAGSGVKEADKLAEAVNTMFERLDTAQAETAAALETARDFAAVSAHELRTPLTAMRTDLEVLSTLDLSEDQRREILTDLQRGQNRVETTLAALERLAAGDLTNARDHVVTDVAELCDTAAHDAMRHFPQLKVYIDTDTELVTRGLPTGLRLAVDNALTNSAKHGGATEAVVSAHRYPTGFIVIAVDDNGRGLPAEEREAVFQRFVRGSRAAKGGSGLGLALVAQQAQLHGGRAYFEDSRLGGARLVLELPDRPVFTELSDIHQR</sequence>
<comment type="caution">
    <text evidence="14">The sequence shown here is derived from an EMBL/GenBank/DDBJ whole genome shotgun (WGS) entry which is preliminary data.</text>
</comment>
<dbReference type="InterPro" id="IPR050428">
    <property type="entry name" value="TCS_sensor_his_kinase"/>
</dbReference>
<dbReference type="PRINTS" id="PR00344">
    <property type="entry name" value="BCTRLSENSOR"/>
</dbReference>
<keyword evidence="15" id="KW-1185">Reference proteome</keyword>
<dbReference type="InterPro" id="IPR036890">
    <property type="entry name" value="HATPase_C_sf"/>
</dbReference>
<dbReference type="GO" id="GO:0005886">
    <property type="term" value="C:plasma membrane"/>
    <property type="evidence" value="ECO:0007669"/>
    <property type="project" value="UniProtKB-SubCell"/>
</dbReference>
<dbReference type="SUPFAM" id="SSF55874">
    <property type="entry name" value="ATPase domain of HSP90 chaperone/DNA topoisomerase II/histidine kinase"/>
    <property type="match status" value="1"/>
</dbReference>
<evidence type="ECO:0000313" key="15">
    <source>
        <dbReference type="Proteomes" id="UP000466794"/>
    </source>
</evidence>
<dbReference type="Pfam" id="PF02518">
    <property type="entry name" value="HATPase_c"/>
    <property type="match status" value="1"/>
</dbReference>
<evidence type="ECO:0000259" key="12">
    <source>
        <dbReference type="PROSITE" id="PS50109"/>
    </source>
</evidence>
<evidence type="ECO:0000256" key="2">
    <source>
        <dbReference type="ARBA" id="ARBA00004236"/>
    </source>
</evidence>
<evidence type="ECO:0000256" key="7">
    <source>
        <dbReference type="ARBA" id="ARBA00022777"/>
    </source>
</evidence>
<keyword evidence="6 11" id="KW-0812">Transmembrane</keyword>
<keyword evidence="10 11" id="KW-0472">Membrane</keyword>
<feature type="transmembrane region" description="Helical" evidence="11">
    <location>
        <begin position="27"/>
        <end position="50"/>
    </location>
</feature>
<dbReference type="PANTHER" id="PTHR45436:SF5">
    <property type="entry name" value="SENSOR HISTIDINE KINASE TRCS"/>
    <property type="match status" value="1"/>
</dbReference>
<dbReference type="AlphaFoldDB" id="A0A7K1UXV7"/>
<feature type="transmembrane region" description="Helical" evidence="11">
    <location>
        <begin position="62"/>
        <end position="84"/>
    </location>
</feature>
<dbReference type="InterPro" id="IPR005467">
    <property type="entry name" value="His_kinase_dom"/>
</dbReference>
<dbReference type="Pfam" id="PF00672">
    <property type="entry name" value="HAMP"/>
    <property type="match status" value="1"/>
</dbReference>
<dbReference type="PROSITE" id="PS50109">
    <property type="entry name" value="HIS_KIN"/>
    <property type="match status" value="1"/>
</dbReference>
<dbReference type="InterPro" id="IPR003594">
    <property type="entry name" value="HATPase_dom"/>
</dbReference>
<dbReference type="Gene3D" id="6.10.340.10">
    <property type="match status" value="1"/>
</dbReference>
<dbReference type="Gene3D" id="1.10.287.130">
    <property type="match status" value="1"/>
</dbReference>
<feature type="transmembrane region" description="Helical" evidence="11">
    <location>
        <begin position="158"/>
        <end position="178"/>
    </location>
</feature>
<reference evidence="14 15" key="1">
    <citation type="submission" date="2019-12" db="EMBL/GenBank/DDBJ databases">
        <title>Nocardia sp. nov. ET3-3 isolated from soil.</title>
        <authorList>
            <person name="Kanchanasin P."/>
            <person name="Tanasupawat S."/>
            <person name="Yuki M."/>
            <person name="Kudo T."/>
        </authorList>
    </citation>
    <scope>NUCLEOTIDE SEQUENCE [LARGE SCALE GENOMIC DNA]</scope>
    <source>
        <strain evidence="14 15">ET3-3</strain>
    </source>
</reference>
<comment type="catalytic activity">
    <reaction evidence="1">
        <text>ATP + protein L-histidine = ADP + protein N-phospho-L-histidine.</text>
        <dbReference type="EC" id="2.7.13.3"/>
    </reaction>
</comment>
<evidence type="ECO:0000259" key="13">
    <source>
        <dbReference type="PROSITE" id="PS50885"/>
    </source>
</evidence>
<protein>
    <recommendedName>
        <fullName evidence="3">histidine kinase</fullName>
        <ecNumber evidence="3">2.7.13.3</ecNumber>
    </recommendedName>
</protein>
<dbReference type="CDD" id="cd00082">
    <property type="entry name" value="HisKA"/>
    <property type="match status" value="1"/>
</dbReference>
<keyword evidence="4" id="KW-0597">Phosphoprotein</keyword>
<evidence type="ECO:0000313" key="14">
    <source>
        <dbReference type="EMBL" id="MVU79155.1"/>
    </source>
</evidence>
<evidence type="ECO:0000256" key="6">
    <source>
        <dbReference type="ARBA" id="ARBA00022692"/>
    </source>
</evidence>
<feature type="domain" description="Histidine kinase" evidence="12">
    <location>
        <begin position="249"/>
        <end position="459"/>
    </location>
</feature>
<keyword evidence="5" id="KW-0808">Transferase</keyword>
<dbReference type="InterPro" id="IPR004358">
    <property type="entry name" value="Sig_transdc_His_kin-like_C"/>
</dbReference>
<evidence type="ECO:0000256" key="1">
    <source>
        <dbReference type="ARBA" id="ARBA00000085"/>
    </source>
</evidence>